<feature type="domain" description="N-acetyltransferase" evidence="1">
    <location>
        <begin position="2"/>
        <end position="165"/>
    </location>
</feature>
<dbReference type="CDD" id="cd04301">
    <property type="entry name" value="NAT_SF"/>
    <property type="match status" value="1"/>
</dbReference>
<dbReference type="PANTHER" id="PTHR43617:SF30">
    <property type="entry name" value="HISTONE ACETYLTRANSFERASE"/>
    <property type="match status" value="1"/>
</dbReference>
<dbReference type="PROSITE" id="PS51186">
    <property type="entry name" value="GNAT"/>
    <property type="match status" value="1"/>
</dbReference>
<evidence type="ECO:0000259" key="1">
    <source>
        <dbReference type="PROSITE" id="PS51186"/>
    </source>
</evidence>
<proteinExistence type="predicted"/>
<keyword evidence="3" id="KW-1185">Reference proteome</keyword>
<organism evidence="2 3">
    <name type="scientific">Alicyclobacillus dauci</name>
    <dbReference type="NCBI Taxonomy" id="1475485"/>
    <lineage>
        <taxon>Bacteria</taxon>
        <taxon>Bacillati</taxon>
        <taxon>Bacillota</taxon>
        <taxon>Bacilli</taxon>
        <taxon>Bacillales</taxon>
        <taxon>Alicyclobacillaceae</taxon>
        <taxon>Alicyclobacillus</taxon>
    </lineage>
</organism>
<dbReference type="Proteomes" id="UP001164803">
    <property type="component" value="Chromosome"/>
</dbReference>
<evidence type="ECO:0000313" key="2">
    <source>
        <dbReference type="EMBL" id="WAH37286.1"/>
    </source>
</evidence>
<gene>
    <name evidence="2" type="ORF">NZD86_01690</name>
</gene>
<dbReference type="PANTHER" id="PTHR43617">
    <property type="entry name" value="L-AMINO ACID N-ACETYLTRANSFERASE"/>
    <property type="match status" value="1"/>
</dbReference>
<dbReference type="InterPro" id="IPR016181">
    <property type="entry name" value="Acyl_CoA_acyltransferase"/>
</dbReference>
<accession>A0ABY6Z510</accession>
<reference evidence="2" key="1">
    <citation type="submission" date="2022-08" db="EMBL/GenBank/DDBJ databases">
        <title>Alicyclobacillus dauci DSM2870, complete genome.</title>
        <authorList>
            <person name="Wang Q."/>
            <person name="Cai R."/>
            <person name="Wang Z."/>
        </authorList>
    </citation>
    <scope>NUCLEOTIDE SEQUENCE</scope>
    <source>
        <strain evidence="2">DSM 28700</strain>
    </source>
</reference>
<dbReference type="InterPro" id="IPR050276">
    <property type="entry name" value="MshD_Acetyltransferase"/>
</dbReference>
<evidence type="ECO:0000313" key="3">
    <source>
        <dbReference type="Proteomes" id="UP001164803"/>
    </source>
</evidence>
<dbReference type="InterPro" id="IPR000182">
    <property type="entry name" value="GNAT_dom"/>
</dbReference>
<dbReference type="Gene3D" id="3.40.630.30">
    <property type="match status" value="1"/>
</dbReference>
<protein>
    <submittedName>
        <fullName evidence="2">GNAT family N-acetyltransferase</fullName>
    </submittedName>
</protein>
<sequence>MVVIRKANLKDAGNMAKVHVDSWKTTYKGIVPDTYLERLSYERREAMWKHILSNQTNDVVFVAEDDEKGIVGFSSGGQERSQNPVYQGELYAIYLLQAFQGKGIGRQLTNAVVEYLINRGYSNMLLWVLQDNPSRHYYEHIGGKQFSEKVEEMDGKALIECSYVWDDIHTWKLN</sequence>
<dbReference type="Pfam" id="PF00583">
    <property type="entry name" value="Acetyltransf_1"/>
    <property type="match status" value="1"/>
</dbReference>
<dbReference type="SUPFAM" id="SSF55729">
    <property type="entry name" value="Acyl-CoA N-acyltransferases (Nat)"/>
    <property type="match status" value="1"/>
</dbReference>
<dbReference type="RefSeq" id="WP_268044761.1">
    <property type="nucleotide sequence ID" value="NZ_CP104064.1"/>
</dbReference>
<name>A0ABY6Z510_9BACL</name>
<dbReference type="EMBL" id="CP104064">
    <property type="protein sequence ID" value="WAH37286.1"/>
    <property type="molecule type" value="Genomic_DNA"/>
</dbReference>